<feature type="transmembrane region" description="Helical" evidence="5">
    <location>
        <begin position="357"/>
        <end position="378"/>
    </location>
</feature>
<evidence type="ECO:0000313" key="7">
    <source>
        <dbReference type="Proteomes" id="UP001595075"/>
    </source>
</evidence>
<feature type="transmembrane region" description="Helical" evidence="5">
    <location>
        <begin position="509"/>
        <end position="530"/>
    </location>
</feature>
<evidence type="ECO:0000313" key="6">
    <source>
        <dbReference type="EMBL" id="KAL2065735.1"/>
    </source>
</evidence>
<feature type="transmembrane region" description="Helical" evidence="5">
    <location>
        <begin position="443"/>
        <end position="463"/>
    </location>
</feature>
<proteinExistence type="predicted"/>
<comment type="subcellular location">
    <subcellularLocation>
        <location evidence="1">Membrane</location>
        <topology evidence="1">Multi-pass membrane protein</topology>
    </subcellularLocation>
</comment>
<dbReference type="Pfam" id="PF13520">
    <property type="entry name" value="AA_permease_2"/>
    <property type="match status" value="1"/>
</dbReference>
<feature type="transmembrane region" description="Helical" evidence="5">
    <location>
        <begin position="51"/>
        <end position="70"/>
    </location>
</feature>
<dbReference type="InterPro" id="IPR050598">
    <property type="entry name" value="AminoAcid_Transporter"/>
</dbReference>
<dbReference type="PIRSF" id="PIRSF006060">
    <property type="entry name" value="AA_transporter"/>
    <property type="match status" value="1"/>
</dbReference>
<reference evidence="6 7" key="1">
    <citation type="journal article" date="2024" name="Commun. Biol.">
        <title>Comparative genomic analysis of thermophilic fungi reveals convergent evolutionary adaptations and gene losses.</title>
        <authorList>
            <person name="Steindorff A.S."/>
            <person name="Aguilar-Pontes M.V."/>
            <person name="Robinson A.J."/>
            <person name="Andreopoulos B."/>
            <person name="LaButti K."/>
            <person name="Kuo A."/>
            <person name="Mondo S."/>
            <person name="Riley R."/>
            <person name="Otillar R."/>
            <person name="Haridas S."/>
            <person name="Lipzen A."/>
            <person name="Grimwood J."/>
            <person name="Schmutz J."/>
            <person name="Clum A."/>
            <person name="Reid I.D."/>
            <person name="Moisan M.C."/>
            <person name="Butler G."/>
            <person name="Nguyen T.T.M."/>
            <person name="Dewar K."/>
            <person name="Conant G."/>
            <person name="Drula E."/>
            <person name="Henrissat B."/>
            <person name="Hansel C."/>
            <person name="Singer S."/>
            <person name="Hutchinson M.I."/>
            <person name="de Vries R.P."/>
            <person name="Natvig D.O."/>
            <person name="Powell A.J."/>
            <person name="Tsang A."/>
            <person name="Grigoriev I.V."/>
        </authorList>
    </citation>
    <scope>NUCLEOTIDE SEQUENCE [LARGE SCALE GENOMIC DNA]</scope>
    <source>
        <strain evidence="6 7">CBS 494.80</strain>
    </source>
</reference>
<feature type="transmembrane region" description="Helical" evidence="5">
    <location>
        <begin position="263"/>
        <end position="280"/>
    </location>
</feature>
<dbReference type="EMBL" id="JAZHXI010000012">
    <property type="protein sequence ID" value="KAL2065735.1"/>
    <property type="molecule type" value="Genomic_DNA"/>
</dbReference>
<sequence>MVSTADQFTESRTEEVYPDDGSSINSAIFEILPENIPNTIITKTPEERFRLGYWSVVALVVNRVIGTGIFNSPATVIRGTGSVGITLLFWVAGAIYTIAGAYLNIEFGLSTPRHKFEGVEQGIPRSGGTLNYLQYVFTWPAYRQRTVLLVTCIFAAAYIVLGNMAGNCLIFGIRTLEAANVEVTNSGVRGLAVAAATFACLIHALSRRGGIWLGNAFAVIKVMMLLLIIITGICAWAGAFNTKSYAVDNMAVNHAFNEPSDDAYGFTKAFLAVIFAWSGFDQPNYVLGEIRRPRKTMPIGTWIGVSIVCCLYLLVNISYMIVVPKIQQINPQANVALLFFQMTFGAISDNKQLPGRVLAAFMAVSSFGNIVVMTFTAARVKQEIAKEGILPWAKFFGQTKNLSFGRLLTWIQSDKHSFINRKFHWLLNKSWLDPREHSQETPFGALFLHWSFTIIMILATIHLRPSDAYGVLVDLYSYTIVAVFGFAISVGMLKLRFSSRARWREKSTFNPFLSITAAFLFAIGSAYPIVASWVPPNGKFAAAKKAVVSWYTTPTVAWSILGLGVLWYIGFNLYAMRRARKDGVEFQVQKVPEFDRDPQPNGPPIQVHEKVYLAWVGQEFSHLPQMEEERSVSRESF</sequence>
<keyword evidence="7" id="KW-1185">Reference proteome</keyword>
<comment type="caution">
    <text evidence="6">The sequence shown here is derived from an EMBL/GenBank/DDBJ whole genome shotgun (WGS) entry which is preliminary data.</text>
</comment>
<dbReference type="Gene3D" id="1.20.1740.10">
    <property type="entry name" value="Amino acid/polyamine transporter I"/>
    <property type="match status" value="1"/>
</dbReference>
<feature type="transmembrane region" description="Helical" evidence="5">
    <location>
        <begin position="550"/>
        <end position="571"/>
    </location>
</feature>
<organism evidence="6 7">
    <name type="scientific">Oculimacula yallundae</name>
    <dbReference type="NCBI Taxonomy" id="86028"/>
    <lineage>
        <taxon>Eukaryota</taxon>
        <taxon>Fungi</taxon>
        <taxon>Dikarya</taxon>
        <taxon>Ascomycota</taxon>
        <taxon>Pezizomycotina</taxon>
        <taxon>Leotiomycetes</taxon>
        <taxon>Helotiales</taxon>
        <taxon>Ploettnerulaceae</taxon>
        <taxon>Oculimacula</taxon>
    </lineage>
</organism>
<feature type="transmembrane region" description="Helical" evidence="5">
    <location>
        <begin position="82"/>
        <end position="105"/>
    </location>
</feature>
<keyword evidence="3 5" id="KW-1133">Transmembrane helix</keyword>
<protein>
    <recommendedName>
        <fullName evidence="8">High affinity methionine permease</fullName>
    </recommendedName>
</protein>
<evidence type="ECO:0000256" key="2">
    <source>
        <dbReference type="ARBA" id="ARBA00022692"/>
    </source>
</evidence>
<feature type="transmembrane region" description="Helical" evidence="5">
    <location>
        <begin position="186"/>
        <end position="206"/>
    </location>
</feature>
<keyword evidence="4 5" id="KW-0472">Membrane</keyword>
<dbReference type="PANTHER" id="PTHR11785:SF353">
    <property type="entry name" value="METHIONINE TRANSPORTER (EUROFUNG)"/>
    <property type="match status" value="1"/>
</dbReference>
<feature type="transmembrane region" description="Helical" evidence="5">
    <location>
        <begin position="218"/>
        <end position="240"/>
    </location>
</feature>
<feature type="transmembrane region" description="Helical" evidence="5">
    <location>
        <begin position="475"/>
        <end position="497"/>
    </location>
</feature>
<evidence type="ECO:0000256" key="5">
    <source>
        <dbReference type="SAM" id="Phobius"/>
    </source>
</evidence>
<evidence type="ECO:0000256" key="3">
    <source>
        <dbReference type="ARBA" id="ARBA00022989"/>
    </source>
</evidence>
<name>A0ABR4C746_9HELO</name>
<evidence type="ECO:0000256" key="1">
    <source>
        <dbReference type="ARBA" id="ARBA00004141"/>
    </source>
</evidence>
<dbReference type="Proteomes" id="UP001595075">
    <property type="component" value="Unassembled WGS sequence"/>
</dbReference>
<dbReference type="InterPro" id="IPR002293">
    <property type="entry name" value="AA/rel_permease1"/>
</dbReference>
<gene>
    <name evidence="6" type="ORF">VTL71DRAFT_3405</name>
</gene>
<evidence type="ECO:0008006" key="8">
    <source>
        <dbReference type="Google" id="ProtNLM"/>
    </source>
</evidence>
<accession>A0ABR4C746</accession>
<dbReference type="PANTHER" id="PTHR11785">
    <property type="entry name" value="AMINO ACID TRANSPORTER"/>
    <property type="match status" value="1"/>
</dbReference>
<feature type="transmembrane region" description="Helical" evidence="5">
    <location>
        <begin position="301"/>
        <end position="322"/>
    </location>
</feature>
<keyword evidence="2 5" id="KW-0812">Transmembrane</keyword>
<feature type="transmembrane region" description="Helical" evidence="5">
    <location>
        <begin position="147"/>
        <end position="174"/>
    </location>
</feature>
<evidence type="ECO:0000256" key="4">
    <source>
        <dbReference type="ARBA" id="ARBA00023136"/>
    </source>
</evidence>